<protein>
    <submittedName>
        <fullName evidence="2">Uncharacterized protein</fullName>
    </submittedName>
</protein>
<dbReference type="EMBL" id="AP021861">
    <property type="protein sequence ID" value="BBO32108.1"/>
    <property type="molecule type" value="Genomic_DNA"/>
</dbReference>
<keyword evidence="3" id="KW-1185">Reference proteome</keyword>
<proteinExistence type="predicted"/>
<feature type="region of interest" description="Disordered" evidence="1">
    <location>
        <begin position="1"/>
        <end position="27"/>
    </location>
</feature>
<feature type="compositionally biased region" description="Basic and acidic residues" evidence="1">
    <location>
        <begin position="1"/>
        <end position="13"/>
    </location>
</feature>
<reference evidence="3" key="1">
    <citation type="submission" date="2019-10" db="EMBL/GenBank/DDBJ databases">
        <title>Lacipirellula parvula gen. nov., sp. nov., representing a lineage of planctomycetes widespread in freshwater anoxic habitats, and description of the family Lacipirellulaceae.</title>
        <authorList>
            <person name="Dedysh S.N."/>
            <person name="Kulichevskaya I.S."/>
            <person name="Beletsky A.V."/>
            <person name="Rakitin A.L."/>
            <person name="Mardanov A.V."/>
            <person name="Ivanova A.A."/>
            <person name="Saltykova V.X."/>
            <person name="Rijpstra W.I.C."/>
            <person name="Sinninghe Damste J.S."/>
            <person name="Ravin N.V."/>
        </authorList>
    </citation>
    <scope>NUCLEOTIDE SEQUENCE [LARGE SCALE GENOMIC DNA]</scope>
    <source>
        <strain evidence="3">PX69</strain>
    </source>
</reference>
<sequence>MSPEAREAARERALAAMAKRASTPDPTEAEIAAACRAIQETWCASEERSRRMRSRRWSLQQVRTVDFCIG</sequence>
<dbReference type="RefSeq" id="WP_152098132.1">
    <property type="nucleotide sequence ID" value="NZ_AP021861.1"/>
</dbReference>
<gene>
    <name evidence="2" type="ORF">PLANPX_1720</name>
</gene>
<evidence type="ECO:0000256" key="1">
    <source>
        <dbReference type="SAM" id="MobiDB-lite"/>
    </source>
</evidence>
<accession>A0A5K7X6E9</accession>
<organism evidence="2 3">
    <name type="scientific">Lacipirellula parvula</name>
    <dbReference type="NCBI Taxonomy" id="2650471"/>
    <lineage>
        <taxon>Bacteria</taxon>
        <taxon>Pseudomonadati</taxon>
        <taxon>Planctomycetota</taxon>
        <taxon>Planctomycetia</taxon>
        <taxon>Pirellulales</taxon>
        <taxon>Lacipirellulaceae</taxon>
        <taxon>Lacipirellula</taxon>
    </lineage>
</organism>
<dbReference type="AlphaFoldDB" id="A0A5K7X6E9"/>
<evidence type="ECO:0000313" key="2">
    <source>
        <dbReference type="EMBL" id="BBO32108.1"/>
    </source>
</evidence>
<dbReference type="KEGG" id="lpav:PLANPX_1720"/>
<name>A0A5K7X6E9_9BACT</name>
<dbReference type="Proteomes" id="UP000326837">
    <property type="component" value="Chromosome"/>
</dbReference>
<evidence type="ECO:0000313" key="3">
    <source>
        <dbReference type="Proteomes" id="UP000326837"/>
    </source>
</evidence>